<evidence type="ECO:0000256" key="2">
    <source>
        <dbReference type="ARBA" id="ARBA00005051"/>
    </source>
</evidence>
<dbReference type="GO" id="GO:0016301">
    <property type="term" value="F:kinase activity"/>
    <property type="evidence" value="ECO:0007669"/>
    <property type="project" value="UniProtKB-KW"/>
</dbReference>
<evidence type="ECO:0000256" key="3">
    <source>
        <dbReference type="ARBA" id="ARBA00013253"/>
    </source>
</evidence>
<dbReference type="Gene3D" id="3.30.70.560">
    <property type="entry name" value="7,8-Dihydro-6-hydroxymethylpterin-pyrophosphokinase HPPK"/>
    <property type="match status" value="1"/>
</dbReference>
<evidence type="ECO:0000256" key="8">
    <source>
        <dbReference type="ARBA" id="ARBA00022909"/>
    </source>
</evidence>
<keyword evidence="8" id="KW-0289">Folate biosynthesis</keyword>
<dbReference type="OrthoDB" id="9808041at2"/>
<keyword evidence="11" id="KW-1185">Reference proteome</keyword>
<sequence length="166" mass="18737">MGSKMVHEVFIALGSNQGRRIHHLQRAVEALTCLSEGPVRCSSVYETTPVGYLEQPDFLNMVMSIQTSLEPLQLLQTLHEIEQNEGRVRAIQNGPRTLDLDILLYDNLSVCYQMLQIPHPRMWERGFVIIPLAELVPQRRGLGGVTLAEMAENLSESGVEYVGHIW</sequence>
<dbReference type="EC" id="2.7.6.3" evidence="3"/>
<dbReference type="NCBIfam" id="TIGR01498">
    <property type="entry name" value="folK"/>
    <property type="match status" value="1"/>
</dbReference>
<keyword evidence="7" id="KW-0067">ATP-binding</keyword>
<dbReference type="Proteomes" id="UP000184016">
    <property type="component" value="Unassembled WGS sequence"/>
</dbReference>
<dbReference type="InterPro" id="IPR000550">
    <property type="entry name" value="Hppk"/>
</dbReference>
<evidence type="ECO:0000256" key="5">
    <source>
        <dbReference type="ARBA" id="ARBA00022741"/>
    </source>
</evidence>
<gene>
    <name evidence="10" type="ORF">SAMN05443507_1085</name>
</gene>
<dbReference type="RefSeq" id="WP_072873591.1">
    <property type="nucleotide sequence ID" value="NZ_FRAF01000008.1"/>
</dbReference>
<reference evidence="11" key="1">
    <citation type="submission" date="2016-11" db="EMBL/GenBank/DDBJ databases">
        <authorList>
            <person name="Varghese N."/>
            <person name="Submissions S."/>
        </authorList>
    </citation>
    <scope>NUCLEOTIDE SEQUENCE [LARGE SCALE GENOMIC DNA]</scope>
    <source>
        <strain evidence="11">USBA-503</strain>
    </source>
</reference>
<dbReference type="CDD" id="cd00483">
    <property type="entry name" value="HPPK"/>
    <property type="match status" value="1"/>
</dbReference>
<protein>
    <recommendedName>
        <fullName evidence="3">2-amino-4-hydroxy-6-hydroxymethyldihydropteridine diphosphokinase</fullName>
        <ecNumber evidence="3">2.7.6.3</ecNumber>
    </recommendedName>
</protein>
<evidence type="ECO:0000256" key="4">
    <source>
        <dbReference type="ARBA" id="ARBA00022679"/>
    </source>
</evidence>
<dbReference type="UniPathway" id="UPA00077">
    <property type="reaction ID" value="UER00155"/>
</dbReference>
<proteinExistence type="predicted"/>
<comment type="catalytic activity">
    <reaction evidence="1">
        <text>6-hydroxymethyl-7,8-dihydropterin + ATP = (7,8-dihydropterin-6-yl)methyl diphosphate + AMP + H(+)</text>
        <dbReference type="Rhea" id="RHEA:11412"/>
        <dbReference type="ChEBI" id="CHEBI:15378"/>
        <dbReference type="ChEBI" id="CHEBI:30616"/>
        <dbReference type="ChEBI" id="CHEBI:44841"/>
        <dbReference type="ChEBI" id="CHEBI:72950"/>
        <dbReference type="ChEBI" id="CHEBI:456215"/>
        <dbReference type="EC" id="2.7.6.3"/>
    </reaction>
</comment>
<evidence type="ECO:0000313" key="11">
    <source>
        <dbReference type="Proteomes" id="UP000184016"/>
    </source>
</evidence>
<comment type="pathway">
    <text evidence="2">Cofactor biosynthesis; tetrahydrofolate biosynthesis; 2-amino-4-hydroxy-6-hydroxymethyl-7,8-dihydropteridine diphosphate from 7,8-dihydroneopterin triphosphate: step 4/4.</text>
</comment>
<organism evidence="10 11">
    <name type="scientific">Alicyclobacillus tolerans</name>
    <dbReference type="NCBI Taxonomy" id="90970"/>
    <lineage>
        <taxon>Bacteria</taxon>
        <taxon>Bacillati</taxon>
        <taxon>Bacillota</taxon>
        <taxon>Bacilli</taxon>
        <taxon>Bacillales</taxon>
        <taxon>Alicyclobacillaceae</taxon>
        <taxon>Alicyclobacillus</taxon>
    </lineage>
</organism>
<evidence type="ECO:0000256" key="1">
    <source>
        <dbReference type="ARBA" id="ARBA00000198"/>
    </source>
</evidence>
<dbReference type="InterPro" id="IPR035907">
    <property type="entry name" value="Hppk_sf"/>
</dbReference>
<dbReference type="AlphaFoldDB" id="A0A1M6PE42"/>
<dbReference type="PANTHER" id="PTHR43071:SF1">
    <property type="entry name" value="2-AMINO-4-HYDROXY-6-HYDROXYMETHYLDIHYDROPTERIDINE PYROPHOSPHOKINASE"/>
    <property type="match status" value="1"/>
</dbReference>
<accession>A0A1M6PE42</accession>
<evidence type="ECO:0000256" key="7">
    <source>
        <dbReference type="ARBA" id="ARBA00022840"/>
    </source>
</evidence>
<evidence type="ECO:0000259" key="9">
    <source>
        <dbReference type="Pfam" id="PF01288"/>
    </source>
</evidence>
<dbReference type="GO" id="GO:0005524">
    <property type="term" value="F:ATP binding"/>
    <property type="evidence" value="ECO:0007669"/>
    <property type="project" value="UniProtKB-KW"/>
</dbReference>
<dbReference type="GO" id="GO:0003848">
    <property type="term" value="F:2-amino-4-hydroxy-6-hydroxymethyldihydropteridine diphosphokinase activity"/>
    <property type="evidence" value="ECO:0007669"/>
    <property type="project" value="UniProtKB-EC"/>
</dbReference>
<keyword evidence="4" id="KW-0808">Transferase</keyword>
<dbReference type="GO" id="GO:0046654">
    <property type="term" value="P:tetrahydrofolate biosynthetic process"/>
    <property type="evidence" value="ECO:0007669"/>
    <property type="project" value="UniProtKB-UniPathway"/>
</dbReference>
<dbReference type="SUPFAM" id="SSF55083">
    <property type="entry name" value="6-hydroxymethyl-7,8-dihydropterin pyrophosphokinase, HPPK"/>
    <property type="match status" value="1"/>
</dbReference>
<dbReference type="EMBL" id="FRAF01000008">
    <property type="protein sequence ID" value="SHK06197.1"/>
    <property type="molecule type" value="Genomic_DNA"/>
</dbReference>
<evidence type="ECO:0000256" key="6">
    <source>
        <dbReference type="ARBA" id="ARBA00022777"/>
    </source>
</evidence>
<evidence type="ECO:0000313" key="10">
    <source>
        <dbReference type="EMBL" id="SHK06197.1"/>
    </source>
</evidence>
<dbReference type="GO" id="GO:0046656">
    <property type="term" value="P:folic acid biosynthetic process"/>
    <property type="evidence" value="ECO:0007669"/>
    <property type="project" value="UniProtKB-KW"/>
</dbReference>
<keyword evidence="5" id="KW-0547">Nucleotide-binding</keyword>
<name>A0A1M6PE42_9BACL</name>
<dbReference type="STRING" id="1830138.SAMN05443507_1085"/>
<dbReference type="Pfam" id="PF01288">
    <property type="entry name" value="HPPK"/>
    <property type="match status" value="1"/>
</dbReference>
<keyword evidence="6 10" id="KW-0418">Kinase</keyword>
<feature type="domain" description="7,8-dihydro-6-hydroxymethylpterin-pyrophosphokinase" evidence="9">
    <location>
        <begin position="10"/>
        <end position="137"/>
    </location>
</feature>
<dbReference type="PANTHER" id="PTHR43071">
    <property type="entry name" value="2-AMINO-4-HYDROXY-6-HYDROXYMETHYLDIHYDROPTERIDINE PYROPHOSPHOKINASE"/>
    <property type="match status" value="1"/>
</dbReference>